<dbReference type="PANTHER" id="PTHR39431">
    <property type="entry name" value="FRPA/C-RELATED PROTEIN"/>
    <property type="match status" value="1"/>
</dbReference>
<dbReference type="Gene3D" id="2.150.10.10">
    <property type="entry name" value="Serralysin-like metalloprotease, C-terminal"/>
    <property type="match status" value="2"/>
</dbReference>
<dbReference type="Pfam" id="PF00353">
    <property type="entry name" value="HemolysinCabind"/>
    <property type="match status" value="2"/>
</dbReference>
<dbReference type="PANTHER" id="PTHR39431:SF1">
    <property type="entry name" value="FRPA_C-RELATED PROTEIN"/>
    <property type="match status" value="1"/>
</dbReference>
<organism evidence="1 2">
    <name type="scientific">Zavarzinia compransoris</name>
    <dbReference type="NCBI Taxonomy" id="1264899"/>
    <lineage>
        <taxon>Bacteria</taxon>
        <taxon>Pseudomonadati</taxon>
        <taxon>Pseudomonadota</taxon>
        <taxon>Alphaproteobacteria</taxon>
        <taxon>Rhodospirillales</taxon>
        <taxon>Zavarziniaceae</taxon>
        <taxon>Zavarzinia</taxon>
    </lineage>
</organism>
<evidence type="ECO:0000313" key="2">
    <source>
        <dbReference type="Proteomes" id="UP000246077"/>
    </source>
</evidence>
<dbReference type="GO" id="GO:0005509">
    <property type="term" value="F:calcium ion binding"/>
    <property type="evidence" value="ECO:0007669"/>
    <property type="project" value="InterPro"/>
</dbReference>
<dbReference type="RefSeq" id="WP_109920305.1">
    <property type="nucleotide sequence ID" value="NZ_QGLF01000002.1"/>
</dbReference>
<gene>
    <name evidence="1" type="ORF">DKG75_06570</name>
</gene>
<sequence length="1491" mass="154653">MTLTAEQAGKELELLMTLAHERNETITAEQIRDVLSRTSVDQLDGKIKNIAVVYSGQISENIDSSEISERIWKENPDKISTIDNTHFAKLAKLDAYNGALNEVFPNSDPRFPNSNPDQVKLKNSFLYGTSAQGDRGVWDQASERFIASHSGEIITVTPNASFERAFVLTELPTAMANPNITKINGIDIDILRTAYNNDIADGLSPTQARENLAHAVNAKSADIWHNSPVYEYTSPNGTVSRTIGIGKGLESSGLGHLNAGDTIGSEAGRINFLKNHPSPEDLAAGAKYLHRFGVLGTLLGTAIAAKDAMAAVERGDVQGAFDILKEFLASEAGGALGGILVTRIAAAVVGGLVLTGPVGWVAGGVVLVLSVGASYLGSEYAEDILDGFVSFAEDLWNDPAEALSMLPDDIMQQLQEISPAVANFINSFLLGTAATPLGLAAAMSSILAHFAQSIIDPIILDLGGNGVNLTPLATSNALFDLHGTGFAVHTGWVGPDDGFLVVDRNGDGIVNGISELFGNAEIGGFAALSTLDSNGDGVINALDPEFASLKLWVDADGDGQTDAGELKTLAQHGITAINLAATPIEHMVNGNMIGALGSYQRANGSTGEVAEAYFANDTALSRYEGDIEYDPDVVALPNLRGYGTVPDLWIAMSLDPVLKSLVQDLDAQTVADKAALTAAVLPILYRWAGVETIAAGSRGPYVDARKLAVLEKFVGQSYNFRGSDDPLFWHQGNLLEGAFDTLATAVGTRLMIFGSMHQVFSEIGHDFAADTFILPSGFANLPALLANDAPADLDAAADYWGQWGSARTLLEELTKGLGLPNGNVWNDFQATFAAQNLPFTLEQAIYNRVFVGTAANEPLSGTAGGDFLMGRAGDDVLSGGVGNDTYFFTRGDGNDRIADKGAASDHDTLVLGDIAAAEVRVIQHADKLILLVNGGADGRIDLTDQFAEHGGIERVVFGNGAIWTKADLLARAEPSDGTIVTHLGTLGNDSVEGSAVGDLIDGRAGDDTLAGGTGDDTYLYARHNGNDTIVEGIDGGKADRLHLRGIDPAAVTLSADGNDIIVIVAESTAGAGDGGTVTLKDGFLSGGYGGVEAIVFDDGTSLRPTAIDVWLDRGRIDARVAVTLIVANLVEGLATAPETVTPASVEAVGILLPAVLQFLTDDLGPFLTTVFEDGVVPLFTGDFAALGPGLVAVLHDLGLVVEGTAAIVLPALGEAVGILLPVLSDFLLTDAVPAISQKLIVEGLIPALAGDFDTLETLLGDTFEFAVPALTGAVDTLVGPVTAVVVDDVVPLVQDVLTDTVAPLLTGAAAVDPGAWLSGTLTGLLGNLGHVVAGVGEAVVPAVGTVLGDLLPATADFVGDVLPVIGDLVADDIVPALTMGAEGPQAAADDLFEFAAPVLSDVVGGAVSVTTSLLVDDILPIVSDIIVDGVAPILSGNLGGLLPTLGGAVGGLLSSVADVVTDDLPGLFGWGRTSVLKNKFLSWHGDDFRIL</sequence>
<accession>A0A317E620</accession>
<dbReference type="InterPro" id="IPR018511">
    <property type="entry name" value="Hemolysin-typ_Ca-bd_CS"/>
</dbReference>
<dbReference type="PRINTS" id="PR00313">
    <property type="entry name" value="CABNDNGRPT"/>
</dbReference>
<reference evidence="2" key="1">
    <citation type="submission" date="2018-05" db="EMBL/GenBank/DDBJ databases">
        <title>Zavarzinia sp. HR-AS.</title>
        <authorList>
            <person name="Lee Y."/>
            <person name="Jeon C.O."/>
        </authorList>
    </citation>
    <scope>NUCLEOTIDE SEQUENCE [LARGE SCALE GENOMIC DNA]</scope>
    <source>
        <strain evidence="2">DSM 1231</strain>
    </source>
</reference>
<dbReference type="SUPFAM" id="SSF51120">
    <property type="entry name" value="beta-Roll"/>
    <property type="match status" value="2"/>
</dbReference>
<dbReference type="InterPro" id="IPR011049">
    <property type="entry name" value="Serralysin-like_metalloprot_C"/>
</dbReference>
<evidence type="ECO:0000313" key="1">
    <source>
        <dbReference type="EMBL" id="PWR21660.1"/>
    </source>
</evidence>
<dbReference type="Proteomes" id="UP000246077">
    <property type="component" value="Unassembled WGS sequence"/>
</dbReference>
<dbReference type="OrthoDB" id="6756629at2"/>
<proteinExistence type="predicted"/>
<dbReference type="InterPro" id="IPR001343">
    <property type="entry name" value="Hemolysn_Ca-bd"/>
</dbReference>
<dbReference type="EMBL" id="QGLF01000002">
    <property type="protein sequence ID" value="PWR21660.1"/>
    <property type="molecule type" value="Genomic_DNA"/>
</dbReference>
<protein>
    <submittedName>
        <fullName evidence="1">Uncharacterized protein</fullName>
    </submittedName>
</protein>
<dbReference type="PROSITE" id="PS00330">
    <property type="entry name" value="HEMOLYSIN_CALCIUM"/>
    <property type="match status" value="2"/>
</dbReference>
<name>A0A317E620_9PROT</name>
<keyword evidence="2" id="KW-1185">Reference proteome</keyword>
<comment type="caution">
    <text evidence="1">The sequence shown here is derived from an EMBL/GenBank/DDBJ whole genome shotgun (WGS) entry which is preliminary data.</text>
</comment>